<evidence type="ECO:0000259" key="1">
    <source>
        <dbReference type="Pfam" id="PF13443"/>
    </source>
</evidence>
<dbReference type="Gene3D" id="1.10.260.40">
    <property type="entry name" value="lambda repressor-like DNA-binding domains"/>
    <property type="match status" value="1"/>
</dbReference>
<name>Q02AF4_SOLUE</name>
<dbReference type="STRING" id="234267.Acid_0970"/>
<dbReference type="eggNOG" id="COG3093">
    <property type="taxonomic scope" value="Bacteria"/>
</dbReference>
<dbReference type="EMBL" id="CP000473">
    <property type="protein sequence ID" value="ABJ81968.1"/>
    <property type="molecule type" value="Genomic_DNA"/>
</dbReference>
<organism evidence="2">
    <name type="scientific">Solibacter usitatus (strain Ellin6076)</name>
    <dbReference type="NCBI Taxonomy" id="234267"/>
    <lineage>
        <taxon>Bacteria</taxon>
        <taxon>Pseudomonadati</taxon>
        <taxon>Acidobacteriota</taxon>
        <taxon>Terriglobia</taxon>
        <taxon>Bryobacterales</taxon>
        <taxon>Solibacteraceae</taxon>
        <taxon>Candidatus Solibacter</taxon>
    </lineage>
</organism>
<dbReference type="InterPro" id="IPR010982">
    <property type="entry name" value="Lambda_DNA-bd_dom_sf"/>
</dbReference>
<dbReference type="InterPro" id="IPR001387">
    <property type="entry name" value="Cro/C1-type_HTH"/>
</dbReference>
<dbReference type="Pfam" id="PF13443">
    <property type="entry name" value="HTH_26"/>
    <property type="match status" value="1"/>
</dbReference>
<dbReference type="InParanoid" id="Q02AF4"/>
<dbReference type="AlphaFoldDB" id="Q02AF4"/>
<dbReference type="HOGENOM" id="CLU_153953_1_0_0"/>
<gene>
    <name evidence="2" type="ordered locus">Acid_0970</name>
</gene>
<feature type="domain" description="HTH cro/C1-type" evidence="1">
    <location>
        <begin position="39"/>
        <end position="79"/>
    </location>
</feature>
<proteinExistence type="predicted"/>
<accession>Q02AF4</accession>
<dbReference type="KEGG" id="sus:Acid_0970"/>
<evidence type="ECO:0000313" key="2">
    <source>
        <dbReference type="EMBL" id="ABJ81968.1"/>
    </source>
</evidence>
<sequence length="93" mass="10449">MKKKNIGSSFDSWLREEGIYEEVSANAIKRVVARQVEAAMQEKGFSKAEMARRMHTSRASLDRLLDPQNDSVTLSTLQKAAAVVGREIRLELV</sequence>
<dbReference type="GO" id="GO:0003677">
    <property type="term" value="F:DNA binding"/>
    <property type="evidence" value="ECO:0007669"/>
    <property type="project" value="InterPro"/>
</dbReference>
<reference evidence="2" key="1">
    <citation type="submission" date="2006-10" db="EMBL/GenBank/DDBJ databases">
        <title>Complete sequence of Solibacter usitatus Ellin6076.</title>
        <authorList>
            <consortium name="US DOE Joint Genome Institute"/>
            <person name="Copeland A."/>
            <person name="Lucas S."/>
            <person name="Lapidus A."/>
            <person name="Barry K."/>
            <person name="Detter J.C."/>
            <person name="Glavina del Rio T."/>
            <person name="Hammon N."/>
            <person name="Israni S."/>
            <person name="Dalin E."/>
            <person name="Tice H."/>
            <person name="Pitluck S."/>
            <person name="Thompson L.S."/>
            <person name="Brettin T."/>
            <person name="Bruce D."/>
            <person name="Han C."/>
            <person name="Tapia R."/>
            <person name="Gilna P."/>
            <person name="Schmutz J."/>
            <person name="Larimer F."/>
            <person name="Land M."/>
            <person name="Hauser L."/>
            <person name="Kyrpides N."/>
            <person name="Mikhailova N."/>
            <person name="Janssen P.H."/>
            <person name="Kuske C.R."/>
            <person name="Richardson P."/>
        </authorList>
    </citation>
    <scope>NUCLEOTIDE SEQUENCE</scope>
    <source>
        <strain evidence="2">Ellin6076</strain>
    </source>
</reference>
<dbReference type="OrthoDB" id="9809434at2"/>
<dbReference type="SUPFAM" id="SSF47413">
    <property type="entry name" value="lambda repressor-like DNA-binding domains"/>
    <property type="match status" value="1"/>
</dbReference>
<protein>
    <submittedName>
        <fullName evidence="2">Transcriptional regulator, Fis family</fullName>
    </submittedName>
</protein>